<dbReference type="PANTHER" id="PTHR12756:SF5">
    <property type="entry name" value="CYTOSOLIC CARBOXYPEPTIDASE 4"/>
    <property type="match status" value="1"/>
</dbReference>
<dbReference type="SUPFAM" id="SSF53187">
    <property type="entry name" value="Zn-dependent exopeptidases"/>
    <property type="match status" value="1"/>
</dbReference>
<dbReference type="Proteomes" id="UP000472270">
    <property type="component" value="Unassembled WGS sequence"/>
</dbReference>
<accession>A0A673L3I5</accession>
<dbReference type="Pfam" id="PF18027">
    <property type="entry name" value="Pepdidase_M14_N"/>
    <property type="match status" value="1"/>
</dbReference>
<evidence type="ECO:0000256" key="1">
    <source>
        <dbReference type="ARBA" id="ARBA00001947"/>
    </source>
</evidence>
<evidence type="ECO:0000256" key="7">
    <source>
        <dbReference type="SAM" id="MobiDB-lite"/>
    </source>
</evidence>
<feature type="compositionally biased region" description="Basic and acidic residues" evidence="7">
    <location>
        <begin position="367"/>
        <end position="388"/>
    </location>
</feature>
<evidence type="ECO:0000259" key="9">
    <source>
        <dbReference type="PROSITE" id="PS52035"/>
    </source>
</evidence>
<dbReference type="AlphaFoldDB" id="A0A673L3I5"/>
<sequence>AFNHGAPGPRRGTSPNAGQVELLSVLLFLFSFQNAGDKENMLNILNVLDELLSAGEMPFFLQPNVFCHISALIASVLEFVSSTRNTISTLHRNMIFLFPSDRQIGLKAQKADAVLLVLGLLRQNTENARRAAACLWVLRVFCSSVCLLQCSVSNGPLDLVLHNITCSKVNCRTAVAKGYIADLLKLYEDWHNNDVNLKNIPIRRALLHCLQRAANSAVGRDTLVAEGGISLLFQTTQTCLTMKGLESLAESAIQLMRKCSPKVPLPLTSDKSAFSFPLPGRPVDDWDVIHFKILEDDNDEDVENEEPDNRDYVSVLRFVLEEDVSGTFNPCTHARITILRRNFDRDLDSSSEVDESSDDDSTLEGDLNDKMPSDQRGSDLPSDRDENHLRTSDFHKHYLNCSRKSQEGHSSMVDRLLEKYGICTPNHDPRLYTATAANTKSIAGYSILAFPDFWGHLPPQEHEPMAKRPPHVQRKKVFEDIQRLICPEDIINKVIFDMDDHSPQCSPDMCPSSLRFFSQFESGNLRKAIQVRSHEYDLILNADVNSSAHCQWFYFEVSGMVDGVPYRFNIINCEKGNSQYNYGMQPVLYSVREALEGRPHWVRTGSEICYYRPIESNCGKKSSFYTLTFTVTFHHEDDVCYLAYHYPYTYTTLQTHLKMLEKSVDPQKVFFRQQNLCDTLAGNSCSLVTITACPTSRAWKHLHQLRNRPCVVLTARVHPGESNASWALKGTLEFLCSSGPVAESLREAYIFKIIPMLNPDGVINGNNRCSLTAEDLNRQWLKPDPNLSPTIYHTKGFLYYLNSIGRTPLVFCDYHGHSRKKNVFLYGCSMKETLWQSGSPINTATLKEDPGYRTIAKALDRIAPAFSFNNCNYLVEKSRASTARVVVWREIGVLRSYTMESTYNGCNQGIYKGLQTGTRELEEMGMKFGQSILTLRRNAIHYNSHPIHHASALLDLDDRLLDHKSNNCFEDDEPPCMEEIEYSSCSDPFGANELDTEVNGNTSSEEEDEEDADICRNGRRRNDRKSHLVPHYLKQNALETLTIKGEQCNGVDISNGYLY</sequence>
<feature type="active site" description="Proton donor/acceptor" evidence="6">
    <location>
        <position position="900"/>
    </location>
</feature>
<evidence type="ECO:0000313" key="10">
    <source>
        <dbReference type="Ensembl" id="ENSSRHP00000072819.1"/>
    </source>
</evidence>
<gene>
    <name evidence="10" type="primary">LOC107714006</name>
</gene>
<organism evidence="10 11">
    <name type="scientific">Sinocyclocheilus rhinocerous</name>
    <dbReference type="NCBI Taxonomy" id="307959"/>
    <lineage>
        <taxon>Eukaryota</taxon>
        <taxon>Metazoa</taxon>
        <taxon>Chordata</taxon>
        <taxon>Craniata</taxon>
        <taxon>Vertebrata</taxon>
        <taxon>Euteleostomi</taxon>
        <taxon>Actinopterygii</taxon>
        <taxon>Neopterygii</taxon>
        <taxon>Teleostei</taxon>
        <taxon>Ostariophysi</taxon>
        <taxon>Cypriniformes</taxon>
        <taxon>Cyprinidae</taxon>
        <taxon>Cyprininae</taxon>
        <taxon>Sinocyclocheilus</taxon>
    </lineage>
</organism>
<dbReference type="GO" id="GO:0004181">
    <property type="term" value="F:metallocarboxypeptidase activity"/>
    <property type="evidence" value="ECO:0007669"/>
    <property type="project" value="InterPro"/>
</dbReference>
<reference evidence="10" key="1">
    <citation type="submission" date="2025-08" db="UniProtKB">
        <authorList>
            <consortium name="Ensembl"/>
        </authorList>
    </citation>
    <scope>IDENTIFICATION</scope>
</reference>
<dbReference type="Ensembl" id="ENSSRHT00000074807.1">
    <property type="protein sequence ID" value="ENSSRHP00000072819.1"/>
    <property type="gene ID" value="ENSSRHG00000036214.1"/>
</dbReference>
<dbReference type="GO" id="GO:0008270">
    <property type="term" value="F:zinc ion binding"/>
    <property type="evidence" value="ECO:0007669"/>
    <property type="project" value="InterPro"/>
</dbReference>
<dbReference type="Gene3D" id="3.40.630.10">
    <property type="entry name" value="Zn peptidases"/>
    <property type="match status" value="1"/>
</dbReference>
<keyword evidence="4" id="KW-0378">Hydrolase</keyword>
<dbReference type="PANTHER" id="PTHR12756">
    <property type="entry name" value="CYTOSOLIC CARBOXYPEPTIDASE"/>
    <property type="match status" value="1"/>
</dbReference>
<dbReference type="Pfam" id="PF00246">
    <property type="entry name" value="Peptidase_M14"/>
    <property type="match status" value="1"/>
</dbReference>
<evidence type="ECO:0000256" key="5">
    <source>
        <dbReference type="ARBA" id="ARBA00029302"/>
    </source>
</evidence>
<evidence type="ECO:0000256" key="3">
    <source>
        <dbReference type="ARBA" id="ARBA00005988"/>
    </source>
</evidence>
<keyword evidence="8" id="KW-0732">Signal</keyword>
<keyword evidence="4" id="KW-0121">Carboxypeptidase</keyword>
<dbReference type="PROSITE" id="PS52035">
    <property type="entry name" value="PEPTIDASE_M14"/>
    <property type="match status" value="1"/>
</dbReference>
<dbReference type="InterPro" id="IPR000834">
    <property type="entry name" value="Peptidase_M14"/>
</dbReference>
<dbReference type="GO" id="GO:0005829">
    <property type="term" value="C:cytosol"/>
    <property type="evidence" value="ECO:0007669"/>
    <property type="project" value="UniProtKB-SubCell"/>
</dbReference>
<evidence type="ECO:0000256" key="8">
    <source>
        <dbReference type="SAM" id="SignalP"/>
    </source>
</evidence>
<dbReference type="InterPro" id="IPR050821">
    <property type="entry name" value="Cytosolic_carboxypeptidase"/>
</dbReference>
<feature type="domain" description="Peptidase M14" evidence="9">
    <location>
        <begin position="646"/>
        <end position="936"/>
    </location>
</feature>
<feature type="region of interest" description="Disordered" evidence="7">
    <location>
        <begin position="991"/>
        <end position="1013"/>
    </location>
</feature>
<dbReference type="GO" id="GO:0006508">
    <property type="term" value="P:proteolysis"/>
    <property type="evidence" value="ECO:0007669"/>
    <property type="project" value="InterPro"/>
</dbReference>
<evidence type="ECO:0000313" key="11">
    <source>
        <dbReference type="Proteomes" id="UP000472270"/>
    </source>
</evidence>
<reference evidence="10" key="2">
    <citation type="submission" date="2025-09" db="UniProtKB">
        <authorList>
            <consortium name="Ensembl"/>
        </authorList>
    </citation>
    <scope>IDENTIFICATION</scope>
</reference>
<evidence type="ECO:0000256" key="4">
    <source>
        <dbReference type="ARBA" id="ARBA00022645"/>
    </source>
</evidence>
<name>A0A673L3I5_9TELE</name>
<comment type="catalytic activity">
    <reaction evidence="5">
        <text>(L-glutamyl)(n+1)-gamma-L-glutamyl-L-glutamyl-[protein] + H2O = (L-glutamyl)(n)-gamma-L-glutamyl-L-glutamyl-[protein] + L-glutamate</text>
        <dbReference type="Rhea" id="RHEA:60004"/>
        <dbReference type="Rhea" id="RHEA-COMP:15519"/>
        <dbReference type="Rhea" id="RHEA-COMP:15675"/>
        <dbReference type="ChEBI" id="CHEBI:15377"/>
        <dbReference type="ChEBI" id="CHEBI:29985"/>
        <dbReference type="ChEBI" id="CHEBI:143623"/>
    </reaction>
    <physiologicalReaction direction="left-to-right" evidence="5">
        <dbReference type="Rhea" id="RHEA:60005"/>
    </physiologicalReaction>
</comment>
<dbReference type="Gene3D" id="2.60.40.3120">
    <property type="match status" value="1"/>
</dbReference>
<dbReference type="InterPro" id="IPR040626">
    <property type="entry name" value="Pepdidase_M14_N"/>
</dbReference>
<feature type="region of interest" description="Disordered" evidence="7">
    <location>
        <begin position="347"/>
        <end position="388"/>
    </location>
</feature>
<comment type="cofactor">
    <cofactor evidence="1">
        <name>Zn(2+)</name>
        <dbReference type="ChEBI" id="CHEBI:29105"/>
    </cofactor>
</comment>
<comment type="similarity">
    <text evidence="3 6">Belongs to the peptidase M14 family.</text>
</comment>
<feature type="chain" id="PRO_5025414044" evidence="8">
    <location>
        <begin position="36"/>
        <end position="1059"/>
    </location>
</feature>
<feature type="compositionally biased region" description="Acidic residues" evidence="7">
    <location>
        <begin position="349"/>
        <end position="363"/>
    </location>
</feature>
<protein>
    <submittedName>
        <fullName evidence="10">Cytosolic carboxypeptidase 4-like</fullName>
    </submittedName>
</protein>
<keyword evidence="11" id="KW-1185">Reference proteome</keyword>
<feature type="signal peptide" evidence="8">
    <location>
        <begin position="1"/>
        <end position="35"/>
    </location>
</feature>
<evidence type="ECO:0000256" key="6">
    <source>
        <dbReference type="PROSITE-ProRule" id="PRU01379"/>
    </source>
</evidence>
<comment type="subcellular location">
    <subcellularLocation>
        <location evidence="2">Cytoplasm</location>
        <location evidence="2">Cytosol</location>
    </subcellularLocation>
</comment>
<evidence type="ECO:0000256" key="2">
    <source>
        <dbReference type="ARBA" id="ARBA00004514"/>
    </source>
</evidence>
<dbReference type="Pfam" id="PF25571">
    <property type="entry name" value="TPR_CCP1_N"/>
    <property type="match status" value="1"/>
</dbReference>
<keyword evidence="4" id="KW-0645">Protease</keyword>
<proteinExistence type="inferred from homology"/>